<organism evidence="2 3">
    <name type="scientific">Vicia faba</name>
    <name type="common">Broad bean</name>
    <name type="synonym">Faba vulgaris</name>
    <dbReference type="NCBI Taxonomy" id="3906"/>
    <lineage>
        <taxon>Eukaryota</taxon>
        <taxon>Viridiplantae</taxon>
        <taxon>Streptophyta</taxon>
        <taxon>Embryophyta</taxon>
        <taxon>Tracheophyta</taxon>
        <taxon>Spermatophyta</taxon>
        <taxon>Magnoliopsida</taxon>
        <taxon>eudicotyledons</taxon>
        <taxon>Gunneridae</taxon>
        <taxon>Pentapetalae</taxon>
        <taxon>rosids</taxon>
        <taxon>fabids</taxon>
        <taxon>Fabales</taxon>
        <taxon>Fabaceae</taxon>
        <taxon>Papilionoideae</taxon>
        <taxon>50 kb inversion clade</taxon>
        <taxon>NPAAA clade</taxon>
        <taxon>Hologalegina</taxon>
        <taxon>IRL clade</taxon>
        <taxon>Fabeae</taxon>
        <taxon>Vicia</taxon>
    </lineage>
</organism>
<evidence type="ECO:0000313" key="3">
    <source>
        <dbReference type="Proteomes" id="UP001157006"/>
    </source>
</evidence>
<reference evidence="2 3" key="1">
    <citation type="submission" date="2023-01" db="EMBL/GenBank/DDBJ databases">
        <authorList>
            <person name="Kreplak J."/>
        </authorList>
    </citation>
    <scope>NUCLEOTIDE SEQUENCE [LARGE SCALE GENOMIC DNA]</scope>
</reference>
<name>A0AAV1B3H9_VICFA</name>
<protein>
    <submittedName>
        <fullName evidence="2">Uncharacterized protein</fullName>
    </submittedName>
</protein>
<dbReference type="EMBL" id="OX451741">
    <property type="protein sequence ID" value="CAI8617324.1"/>
    <property type="molecule type" value="Genomic_DNA"/>
</dbReference>
<accession>A0AAV1B3H9</accession>
<feature type="compositionally biased region" description="Basic and acidic residues" evidence="1">
    <location>
        <begin position="163"/>
        <end position="178"/>
    </location>
</feature>
<evidence type="ECO:0000256" key="1">
    <source>
        <dbReference type="SAM" id="MobiDB-lite"/>
    </source>
</evidence>
<keyword evidence="3" id="KW-1185">Reference proteome</keyword>
<sequence length="251" mass="27971">MQTRLLLALARPSTASTADAADLDLHVPSIAKEVARILTSKDYYIMSSLFNRIPFYSERNAMIRLALMLHLEVQSPGSFDISSLSSIQQASSVRSLTVPVVSSSCLFFLPASGLKKKLRYLHPVGVAIHIVQWQFYLQPLRVILHPLSIQQSQGQKDLTQVGAKDRQKAREEENRPKEPAYIGGVSGTDFLVFASGLNQARANKGCIHFHYECKPLRAVGHKTLGIKSAPVALVEQSKDHYEDWEKPTYGR</sequence>
<proteinExistence type="predicted"/>
<feature type="region of interest" description="Disordered" evidence="1">
    <location>
        <begin position="155"/>
        <end position="179"/>
    </location>
</feature>
<dbReference type="Proteomes" id="UP001157006">
    <property type="component" value="Chromosome 6"/>
</dbReference>
<gene>
    <name evidence="2" type="ORF">VFH_VI071080</name>
</gene>
<evidence type="ECO:0000313" key="2">
    <source>
        <dbReference type="EMBL" id="CAI8617324.1"/>
    </source>
</evidence>
<dbReference type="AlphaFoldDB" id="A0AAV1B3H9"/>